<evidence type="ECO:0000256" key="1">
    <source>
        <dbReference type="SAM" id="MobiDB-lite"/>
    </source>
</evidence>
<keyword evidence="4" id="KW-1185">Reference proteome</keyword>
<sequence>MSTADAVIPESADSAQSTAPEGAEAAVPAAVATVTEVEVGVRRSVRYGRVVVGFAILGGLVSAIACLFLPIQNNPAVGEYSMVQVAGFTGMIGAGIGLMLGGILAVILGAVARRRTGSATAELTDVR</sequence>
<evidence type="ECO:0008006" key="5">
    <source>
        <dbReference type="Google" id="ProtNLM"/>
    </source>
</evidence>
<feature type="region of interest" description="Disordered" evidence="1">
    <location>
        <begin position="1"/>
        <end position="21"/>
    </location>
</feature>
<protein>
    <recommendedName>
        <fullName evidence="5">Potassium transporter Trk</fullName>
    </recommendedName>
</protein>
<accession>A0ABN2LBD7</accession>
<keyword evidence="2" id="KW-1133">Transmembrane helix</keyword>
<reference evidence="3 4" key="1">
    <citation type="journal article" date="2019" name="Int. J. Syst. Evol. Microbiol.">
        <title>The Global Catalogue of Microorganisms (GCM) 10K type strain sequencing project: providing services to taxonomists for standard genome sequencing and annotation.</title>
        <authorList>
            <consortium name="The Broad Institute Genomics Platform"/>
            <consortium name="The Broad Institute Genome Sequencing Center for Infectious Disease"/>
            <person name="Wu L."/>
            <person name="Ma J."/>
        </authorList>
    </citation>
    <scope>NUCLEOTIDE SEQUENCE [LARGE SCALE GENOMIC DNA]</scope>
    <source>
        <strain evidence="3 4">JCM 14736</strain>
    </source>
</reference>
<keyword evidence="2" id="KW-0472">Membrane</keyword>
<feature type="transmembrane region" description="Helical" evidence="2">
    <location>
        <begin position="50"/>
        <end position="71"/>
    </location>
</feature>
<dbReference type="Proteomes" id="UP001500851">
    <property type="component" value="Unassembled WGS sequence"/>
</dbReference>
<name>A0ABN2LBD7_9MICO</name>
<dbReference type="EMBL" id="BAAAOB010000001">
    <property type="protein sequence ID" value="GAA1782051.1"/>
    <property type="molecule type" value="Genomic_DNA"/>
</dbReference>
<proteinExistence type="predicted"/>
<comment type="caution">
    <text evidence="3">The sequence shown here is derived from an EMBL/GenBank/DDBJ whole genome shotgun (WGS) entry which is preliminary data.</text>
</comment>
<gene>
    <name evidence="3" type="ORF">GCM10009768_08740</name>
</gene>
<dbReference type="RefSeq" id="WP_046456039.1">
    <property type="nucleotide sequence ID" value="NZ_BAAAOB010000001.1"/>
</dbReference>
<feature type="transmembrane region" description="Helical" evidence="2">
    <location>
        <begin position="91"/>
        <end position="112"/>
    </location>
</feature>
<keyword evidence="2" id="KW-0812">Transmembrane</keyword>
<evidence type="ECO:0000256" key="2">
    <source>
        <dbReference type="SAM" id="Phobius"/>
    </source>
</evidence>
<evidence type="ECO:0000313" key="4">
    <source>
        <dbReference type="Proteomes" id="UP001500851"/>
    </source>
</evidence>
<organism evidence="3 4">
    <name type="scientific">Leucobacter iarius</name>
    <dbReference type="NCBI Taxonomy" id="333963"/>
    <lineage>
        <taxon>Bacteria</taxon>
        <taxon>Bacillati</taxon>
        <taxon>Actinomycetota</taxon>
        <taxon>Actinomycetes</taxon>
        <taxon>Micrococcales</taxon>
        <taxon>Microbacteriaceae</taxon>
        <taxon>Leucobacter</taxon>
    </lineage>
</organism>
<evidence type="ECO:0000313" key="3">
    <source>
        <dbReference type="EMBL" id="GAA1782051.1"/>
    </source>
</evidence>